<dbReference type="InterPro" id="IPR036465">
    <property type="entry name" value="vWFA_dom_sf"/>
</dbReference>
<dbReference type="CDD" id="cd00198">
    <property type="entry name" value="vWFA"/>
    <property type="match status" value="1"/>
</dbReference>
<keyword evidence="2" id="KW-1185">Reference proteome</keyword>
<accession>A0A7X3SR96</accession>
<gene>
    <name evidence="1" type="ORF">GR328_22120</name>
</gene>
<reference evidence="1 2" key="2">
    <citation type="submission" date="2020-01" db="EMBL/GenBank/DDBJ databases">
        <title>Microvirga sp. nov., an arsenate reduction bacterium isolated from Tibet hotspring sediments.</title>
        <authorList>
            <person name="Xian W.-D."/>
            <person name="Li W.-J."/>
        </authorList>
    </citation>
    <scope>NUCLEOTIDE SEQUENCE [LARGE SCALE GENOMIC DNA]</scope>
    <source>
        <strain evidence="1 2">KCTC 23863</strain>
    </source>
</reference>
<name>A0A7X3SR96_9HYPH</name>
<dbReference type="InterPro" id="IPR010607">
    <property type="entry name" value="DUF1194"/>
</dbReference>
<dbReference type="EMBL" id="WURB01000026">
    <property type="protein sequence ID" value="MXQ14103.1"/>
    <property type="molecule type" value="Genomic_DNA"/>
</dbReference>
<dbReference type="AlphaFoldDB" id="A0A7X3SR96"/>
<reference evidence="1 2" key="1">
    <citation type="submission" date="2019-12" db="EMBL/GenBank/DDBJ databases">
        <authorList>
            <person name="Yuan C.-G."/>
        </authorList>
    </citation>
    <scope>NUCLEOTIDE SEQUENCE [LARGE SCALE GENOMIC DNA]</scope>
    <source>
        <strain evidence="1 2">KCTC 23863</strain>
    </source>
</reference>
<evidence type="ECO:0000313" key="1">
    <source>
        <dbReference type="EMBL" id="MXQ14103.1"/>
    </source>
</evidence>
<protein>
    <submittedName>
        <fullName evidence="1">DUF1194 domain-containing protein</fullName>
    </submittedName>
</protein>
<evidence type="ECO:0000313" key="2">
    <source>
        <dbReference type="Proteomes" id="UP000436483"/>
    </source>
</evidence>
<comment type="caution">
    <text evidence="1">The sequence shown here is derived from an EMBL/GenBank/DDBJ whole genome shotgun (WGS) entry which is preliminary data.</text>
</comment>
<proteinExistence type="predicted"/>
<dbReference type="RefSeq" id="WP_160887718.1">
    <property type="nucleotide sequence ID" value="NZ_WURB01000026.1"/>
</dbReference>
<organism evidence="1 2">
    <name type="scientific">Microvirga makkahensis</name>
    <dbReference type="NCBI Taxonomy" id="1128670"/>
    <lineage>
        <taxon>Bacteria</taxon>
        <taxon>Pseudomonadati</taxon>
        <taxon>Pseudomonadota</taxon>
        <taxon>Alphaproteobacteria</taxon>
        <taxon>Hyphomicrobiales</taxon>
        <taxon>Methylobacteriaceae</taxon>
        <taxon>Microvirga</taxon>
    </lineage>
</organism>
<dbReference type="Gene3D" id="3.40.50.410">
    <property type="entry name" value="von Willebrand factor, type A domain"/>
    <property type="match status" value="1"/>
</dbReference>
<dbReference type="Proteomes" id="UP000436483">
    <property type="component" value="Unassembled WGS sequence"/>
</dbReference>
<dbReference type="Pfam" id="PF06707">
    <property type="entry name" value="DUF1194"/>
    <property type="match status" value="1"/>
</dbReference>
<sequence length="272" mass="29682">MVHVPLGLSAWVLSVWVLGLLLLVGTVPADADEIEVDLALVLAVDVSQSMETEEQLLQREGFIEAFRSPEVHAAIRGGMLGRIAVAYVEWAGAADQRILVPWTVIEDSGDAHGFADRLAREATRRGGYTSLSAVIDLSVQLLRASGFRAVRQAIDISGDGANNQGRNVTKARDEAVAAGMTINGLPIMLKRPSGAWDIEDLDLYFRDCVIGGPGAFMIPVRERHQLIQAIRTKIIREIVEVPDVAPRLQPAQSDRRADCLAGENRVRQRYGN</sequence>
<dbReference type="SUPFAM" id="SSF53300">
    <property type="entry name" value="vWA-like"/>
    <property type="match status" value="1"/>
</dbReference>
<dbReference type="OrthoDB" id="9792179at2"/>